<dbReference type="STRING" id="693986.MOC_5243"/>
<dbReference type="SMART" id="SM00869">
    <property type="entry name" value="Autotransporter"/>
    <property type="match status" value="1"/>
</dbReference>
<dbReference type="KEGG" id="mor:MOC_5243"/>
<gene>
    <name evidence="4" type="ORF">MOC_5243</name>
</gene>
<dbReference type="InterPro" id="IPR036709">
    <property type="entry name" value="Autotransporte_beta_dom_sf"/>
</dbReference>
<feature type="chain" id="PRO_5001848384" evidence="2">
    <location>
        <begin position="28"/>
        <end position="2298"/>
    </location>
</feature>
<dbReference type="SUPFAM" id="SSF103515">
    <property type="entry name" value="Autotransporter"/>
    <property type="match status" value="1"/>
</dbReference>
<dbReference type="HOGENOM" id="CLU_001106_0_0_5"/>
<dbReference type="InterPro" id="IPR011050">
    <property type="entry name" value="Pectin_lyase_fold/virulence"/>
</dbReference>
<keyword evidence="5" id="KW-1185">Reference proteome</keyword>
<dbReference type="Gene3D" id="2.160.20.20">
    <property type="match status" value="2"/>
</dbReference>
<dbReference type="eggNOG" id="COG4625">
    <property type="taxonomic scope" value="Bacteria"/>
</dbReference>
<dbReference type="SUPFAM" id="SSF51126">
    <property type="entry name" value="Pectin lyase-like"/>
    <property type="match status" value="4"/>
</dbReference>
<evidence type="ECO:0000313" key="5">
    <source>
        <dbReference type="Proteomes" id="UP000029492"/>
    </source>
</evidence>
<feature type="domain" description="Autotransporter" evidence="3">
    <location>
        <begin position="2012"/>
        <end position="2298"/>
    </location>
</feature>
<feature type="signal peptide" evidence="2">
    <location>
        <begin position="1"/>
        <end position="27"/>
    </location>
</feature>
<dbReference type="InterPro" id="IPR012332">
    <property type="entry name" value="Autotransporter_pectin_lyase_C"/>
</dbReference>
<dbReference type="NCBIfam" id="TIGR02601">
    <property type="entry name" value="autotrns_rpt"/>
    <property type="match status" value="7"/>
</dbReference>
<reference evidence="4 5" key="1">
    <citation type="journal article" date="2014" name="PLoS ONE">
        <title>Genome Information of Methylobacterium oryzae, a Plant-Probiotic Methylotroph in the Phyllosphere.</title>
        <authorList>
            <person name="Kwak M.J."/>
            <person name="Jeong H."/>
            <person name="Madhaiyan M."/>
            <person name="Lee Y."/>
            <person name="Sa T.M."/>
            <person name="Oh T.K."/>
            <person name="Kim J.F."/>
        </authorList>
    </citation>
    <scope>NUCLEOTIDE SEQUENCE [LARGE SCALE GENOMIC DNA]</scope>
    <source>
        <strain evidence="4 5">CBMB20</strain>
    </source>
</reference>
<evidence type="ECO:0000313" key="4">
    <source>
        <dbReference type="EMBL" id="AIQ92998.1"/>
    </source>
</evidence>
<protein>
    <submittedName>
        <fullName evidence="4">Outer membrane autotransporter</fullName>
    </submittedName>
</protein>
<dbReference type="PROSITE" id="PS51208">
    <property type="entry name" value="AUTOTRANSPORTER"/>
    <property type="match status" value="1"/>
</dbReference>
<dbReference type="Gene3D" id="2.40.128.130">
    <property type="entry name" value="Autotransporter beta-domain"/>
    <property type="match status" value="1"/>
</dbReference>
<dbReference type="InterPro" id="IPR005546">
    <property type="entry name" value="Autotransporte_beta"/>
</dbReference>
<evidence type="ECO:0000256" key="2">
    <source>
        <dbReference type="SAM" id="SignalP"/>
    </source>
</evidence>
<dbReference type="Pfam" id="PF12951">
    <property type="entry name" value="PATR"/>
    <property type="match status" value="9"/>
</dbReference>
<dbReference type="eggNOG" id="COG3210">
    <property type="taxonomic scope" value="Bacteria"/>
</dbReference>
<name>A0A089P4P3_9HYPH</name>
<dbReference type="RefSeq" id="WP_043759804.1">
    <property type="nucleotide sequence ID" value="NZ_CP003811.1"/>
</dbReference>
<organism evidence="4 5">
    <name type="scientific">Methylobacterium oryzae CBMB20</name>
    <dbReference type="NCBI Taxonomy" id="693986"/>
    <lineage>
        <taxon>Bacteria</taxon>
        <taxon>Pseudomonadati</taxon>
        <taxon>Pseudomonadota</taxon>
        <taxon>Alphaproteobacteria</taxon>
        <taxon>Hyphomicrobiales</taxon>
        <taxon>Methylobacteriaceae</taxon>
        <taxon>Methylobacterium</taxon>
    </lineage>
</organism>
<proteinExistence type="predicted"/>
<sequence>MGQRKVRIGVAALAALSAESWILPAGAADYSISGGNTYTDTETLAGTDRLSIEPGGKLSVNKKAAINWNDASSDLQISNAGTIESTKAGGRAIDATGSDNTRTLTLENKTSARIKSDSDAFRINVNPTGGTVTVNNAGTIQSSTKRALDFEAAASGAATVTIDNAATGMITSGGDDAIRPGQGATVNNSGTIRTNGQAADKADGIDFKAATAGTVNNNDSGTISGARHGVTLSGSNGAGSVTVNNAANATITGRNGSGVGSDAGGTVTNYGTIEGAYSGNGTQDGDGDGDGVDFAGTIGNHGTIKGTGAGGYDKNGRANNSEGISLGGGTITNSGTISGAAYGIVVNNDSNPDNSRSGAAATTITNDVGGTIEGKGGYAIRLENKTGTAADADTIVNKGTIIGNGTIPDPSGVVLLKDGRVDGGSVGTLDGVRYTGTGAARFIRGDGAAIQMGEGDDVLTNYGTITGNSGRAISLEGGNDILNLFTGSTITGSTITGRIDGGTGTDTLNLDKAATGPGTGTLANVVNFEVLNVKGGAWALTDDHTYARGATVAAGATLTIGNGATAGSLTADIANTGALVFDRSDAASYAGTIFGSGSLTKVNTGTLTLSGIHTYTGATTISGGTLALSGAGAVTVSSGVALATGAALDISGLTGAGTAITALTDTAPGQAGTVALGAKTLAITNANGSFGGTISGSGGLTLAGGTQTLTGANTYTGATTILGGTLRAGAAGSFAPASAVTVAGGANLDLANFSQTIGSLAGAGTVALGSGTLHAGGDNASTAFSGAIVGTGDLFKEGTGLLTLAGVNTYTGLTFVYGGTLALVGSGSIAASSQMAIAAGATLDISGIAGTGTSIATLTQQSTLGDGRVELGDKTLTLSRARGAFDGVIQGTGGLILGGGTQTFLTANTYTGATTIAGGTLALAATGSIAASRGVALATGGTFDISGVSGAGTAIAGLSDTAPGQAGAVTLGARILTLSNASGRFGGTIAGAGGLTLGGGTQRLIGANTYTGTTTVSAGTLVIENGAALGAADGTAATGTTVASGATLALQGGIAVGDEPLSLAGSGIGRGGALRSVSGDNIYAGAITLNRTSTITVAADTLTLSGTIAGAAGANPSLCLSGPGSGFLTGNITGGLAALIVSGGGTWTLTGRNTPGGGLSVEGATRLRLEGGGTLTTAGGGIDFGAAATVSGAGSRLTPQNTFTVGQFGAGALTVAQGGGVSFGARGTGTVTLARSNGSSGTLTIGARAGQAAVAAGTVQASEVHFGAGTGALVFNHTGNPDGTAVTFATTITGRGRVDHLAGITILIGANTYTGTTTLSGGTLSVANAHALGSSATTVSAGATLDVNGVTLGNALTLAGSGAGWVGALTGTSTAGVSGAITLAGNIALGGTGNLTVSGSIGDGGNRSSLTKIGTGTAIFTAANTYGGGTTVAAGTLALGGAGTLGSALATTTITGATSVLDLGGTRQTQAAVSLGQGATLQNGALTAPVTAAGGTVARISGPATLTTTDGTTVSTANTYTGATTIGDGSVLKAGGVGGFAAASPHTLAGTGTLDLAGAANTVGALVSASPATVVTSSAGGPAVLTVAGLSAGSFAGTIRDGVGPLGLTLAGDTLTLTGANTYTGVTTIGRGATLRLGDGGTAGAIVATAGVVNDGALVFDRTDAVSFAPAISGSGSLTQAGGGTTVLTGRNTNTGATTIRGGTLQIDGVLAASEVTVKSGGTLAGSGKIGDPLIEAGGRLAPGSATAIGTLSITGPLTFAPGSFYTVKVTPTANDRTAVTGPVTIQGGTVQVLAGAGTYTPALRYTLLTASGGVTGQFSSLQTTSNLAFLTPSLAYDGHSVSLGFAQTAPLTSVATTLNQGNLAQALNGAGPTVTTTATTGSAPATAATSVPASGTVTTTVSTAGSTTTVVASPAAQVVTAVLNQTAPGAVRALNSLSGEIHASAVTARAQAALAVQGALLEHLRFGAGPASGLGLTGTIGQRLAPGTTLPAGSAAFATDEPAAGVVTVQPLTPGYGLWGQAFGAFGATEGTRNVARLSRETGGFVLSGETGPGVLGDGMGDWRAGVAAGYGFTQFDVRARQSSGQIESGFGAAYASGALGAVRVRLGVMYGSDALDTHRTVLFPGFSQAITGRAGGTTLQSFSEVGYRMGGAARSVEPFVGVAMLRLHQDGLTETGGSAALAVFGRSYGVETVTAGAQAQAIVADLFGGAGPLVARGLIGYRRAFGTVAPAALLAFRGGGTAFRTGGGPLAEDAAVVSAGLDWEIAPGARLGLAYDGQIGRRAQDHAVKGSLSYRW</sequence>
<keyword evidence="1 2" id="KW-0732">Signal</keyword>
<dbReference type="InterPro" id="IPR013425">
    <property type="entry name" value="Autotrns_rpt"/>
</dbReference>
<dbReference type="Proteomes" id="UP000029492">
    <property type="component" value="Chromosome"/>
</dbReference>
<accession>A0A089P4P3</accession>
<evidence type="ECO:0000259" key="3">
    <source>
        <dbReference type="PROSITE" id="PS51208"/>
    </source>
</evidence>
<dbReference type="EMBL" id="CP003811">
    <property type="protein sequence ID" value="AIQ92998.1"/>
    <property type="molecule type" value="Genomic_DNA"/>
</dbReference>
<evidence type="ECO:0000256" key="1">
    <source>
        <dbReference type="ARBA" id="ARBA00022729"/>
    </source>
</evidence>